<dbReference type="STRING" id="1423758.FC41_GL000481"/>
<comment type="caution">
    <text evidence="1">The sequence shown here is derived from an EMBL/GenBank/DDBJ whole genome shotgun (WGS) entry which is preliminary data.</text>
</comment>
<sequence>MNNESVFFNPGDAIASSHDFKEARRSAQIFKAEKPTAGKIVIAENDKNGEFAIYYASDAKSTPLGVGAPHHIKDSL</sequence>
<dbReference type="EMBL" id="CAKE01000002">
    <property type="protein sequence ID" value="CCI81427.1"/>
    <property type="molecule type" value="Genomic_DNA"/>
</dbReference>
<proteinExistence type="predicted"/>
<dbReference type="OrthoDB" id="2200000at2"/>
<gene>
    <name evidence="1" type="ORF">BN55_07660</name>
</gene>
<organism evidence="1 2">
    <name type="scientific">Lactobacillus hominis DSM 23910 = CRBIP 24.179</name>
    <dbReference type="NCBI Taxonomy" id="1423758"/>
    <lineage>
        <taxon>Bacteria</taxon>
        <taxon>Bacillati</taxon>
        <taxon>Bacillota</taxon>
        <taxon>Bacilli</taxon>
        <taxon>Lactobacillales</taxon>
        <taxon>Lactobacillaceae</taxon>
        <taxon>Lactobacillus</taxon>
    </lineage>
</organism>
<name>I7L5K5_9LACO</name>
<dbReference type="AlphaFoldDB" id="I7L5K5"/>
<dbReference type="eggNOG" id="ENOG503270J">
    <property type="taxonomic scope" value="Bacteria"/>
</dbReference>
<accession>I7L5K5</accession>
<protein>
    <submittedName>
        <fullName evidence="1">Uncharacterized protein</fullName>
    </submittedName>
</protein>
<evidence type="ECO:0000313" key="2">
    <source>
        <dbReference type="Proteomes" id="UP000009320"/>
    </source>
</evidence>
<reference evidence="1 2" key="1">
    <citation type="submission" date="2012-06" db="EMBL/GenBank/DDBJ databases">
        <title>Draft Genome Sequence of Lactobacillus hominis Strain CRBIP 24.179T, isolated from human intestine.</title>
        <authorList>
            <person name="Cousin S."/>
            <person name="Ma L."/>
            <person name="Bizet C."/>
            <person name="Loux V."/>
            <person name="Bouchier C."/>
            <person name="Clermont D."/>
            <person name="Creno S."/>
        </authorList>
    </citation>
    <scope>NUCLEOTIDE SEQUENCE [LARGE SCALE GENOMIC DNA]</scope>
    <source>
        <strain evidence="2">CRBIP 24.179T</strain>
    </source>
</reference>
<dbReference type="Proteomes" id="UP000009320">
    <property type="component" value="Unassembled WGS sequence"/>
</dbReference>
<dbReference type="PATRIC" id="fig|1423758.3.peg.487"/>
<keyword evidence="2" id="KW-1185">Reference proteome</keyword>
<dbReference type="GeneID" id="82846698"/>
<evidence type="ECO:0000313" key="1">
    <source>
        <dbReference type="EMBL" id="CCI81427.1"/>
    </source>
</evidence>
<dbReference type="RefSeq" id="WP_008470179.1">
    <property type="nucleotide sequence ID" value="NZ_AYZP01000010.1"/>
</dbReference>